<evidence type="ECO:0000313" key="4">
    <source>
        <dbReference type="Proteomes" id="UP001157418"/>
    </source>
</evidence>
<protein>
    <recommendedName>
        <fullName evidence="5">Clathrin/coatomer adaptor adaptin-like N-terminal domain-containing protein</fullName>
    </recommendedName>
</protein>
<dbReference type="EMBL" id="CAKMRJ010005745">
    <property type="protein sequence ID" value="CAH1451388.1"/>
    <property type="molecule type" value="Genomic_DNA"/>
</dbReference>
<dbReference type="AlphaFoldDB" id="A0AAU9PM10"/>
<evidence type="ECO:0000256" key="1">
    <source>
        <dbReference type="ARBA" id="ARBA00022737"/>
    </source>
</evidence>
<evidence type="ECO:0008006" key="5">
    <source>
        <dbReference type="Google" id="ProtNLM"/>
    </source>
</evidence>
<keyword evidence="1" id="KW-0677">Repeat</keyword>
<comment type="caution">
    <text evidence="3">The sequence shown here is derived from an EMBL/GenBank/DDBJ whole genome shotgun (WGS) entry which is preliminary data.</text>
</comment>
<dbReference type="InterPro" id="IPR011989">
    <property type="entry name" value="ARM-like"/>
</dbReference>
<dbReference type="GO" id="GO:0010265">
    <property type="term" value="P:SCF complex assembly"/>
    <property type="evidence" value="ECO:0007669"/>
    <property type="project" value="InterPro"/>
</dbReference>
<dbReference type="Proteomes" id="UP001157418">
    <property type="component" value="Unassembled WGS sequence"/>
</dbReference>
<evidence type="ECO:0000313" key="3">
    <source>
        <dbReference type="EMBL" id="CAH1451388.1"/>
    </source>
</evidence>
<dbReference type="PANTHER" id="PTHR12696">
    <property type="entry name" value="TIP120"/>
    <property type="match status" value="1"/>
</dbReference>
<keyword evidence="4" id="KW-1185">Reference proteome</keyword>
<proteinExistence type="predicted"/>
<organism evidence="3 4">
    <name type="scientific">Lactuca virosa</name>
    <dbReference type="NCBI Taxonomy" id="75947"/>
    <lineage>
        <taxon>Eukaryota</taxon>
        <taxon>Viridiplantae</taxon>
        <taxon>Streptophyta</taxon>
        <taxon>Embryophyta</taxon>
        <taxon>Tracheophyta</taxon>
        <taxon>Spermatophyta</taxon>
        <taxon>Magnoliopsida</taxon>
        <taxon>eudicotyledons</taxon>
        <taxon>Gunneridae</taxon>
        <taxon>Pentapetalae</taxon>
        <taxon>asterids</taxon>
        <taxon>campanulids</taxon>
        <taxon>Asterales</taxon>
        <taxon>Asteraceae</taxon>
        <taxon>Cichorioideae</taxon>
        <taxon>Cichorieae</taxon>
        <taxon>Lactucinae</taxon>
        <taxon>Lactuca</taxon>
    </lineage>
</organism>
<gene>
    <name evidence="3" type="ORF">LVIROSA_LOCUS36749</name>
</gene>
<dbReference type="Pfam" id="PF25782">
    <property type="entry name" value="TPR_CAND1"/>
    <property type="match status" value="1"/>
</dbReference>
<dbReference type="InterPro" id="IPR016024">
    <property type="entry name" value="ARM-type_fold"/>
</dbReference>
<evidence type="ECO:0000256" key="2">
    <source>
        <dbReference type="ARBA" id="ARBA00022786"/>
    </source>
</evidence>
<dbReference type="InterPro" id="IPR039852">
    <property type="entry name" value="CAND1/CAND2"/>
</dbReference>
<sequence length="433" mass="48009">MISVDEREEQALPIGIFGRMWMAWFCLVGSKLLLVKSCFRFHIAMASTKASSRLNFLMRTRIVLAISATVLSAVGECYYKVTAEALRVCGELVRVVRPNIEVSDFDFKPYIHSIYMAILSRLTNQYQYQAFAVIVASPLHLDLSCVLEHVIVELAAFLHKANRALRKATLGTLNTLIVAYGDKIGSTAYEVIIVELSTLIRFAYGGSCPGTLLYLDVRQEVQTLSALQNFFATLVYSANTSFDVLLESLLSTAKPSPQSGGIAKQALFSIAQCVVVLCLAAGDHKCSSTVKMLTEILKDDSTSNSCNQIVMLNLVFIFFRPNNTLPCYQVFTRETVVVAVKYSIVERPEKIDAVLYPEISSFLMLIKDQDRHVRLAAVLALSIAGHNKPNLIKGLLPEVLPLLYDQTIIKVLLMCTVSSKVAWDVVKVGNKFL</sequence>
<keyword evidence="2" id="KW-0833">Ubl conjugation pathway</keyword>
<dbReference type="SUPFAM" id="SSF48371">
    <property type="entry name" value="ARM repeat"/>
    <property type="match status" value="1"/>
</dbReference>
<dbReference type="Gene3D" id="1.25.10.10">
    <property type="entry name" value="Leucine-rich Repeat Variant"/>
    <property type="match status" value="2"/>
</dbReference>
<reference evidence="3 4" key="1">
    <citation type="submission" date="2022-01" db="EMBL/GenBank/DDBJ databases">
        <authorList>
            <person name="Xiong W."/>
            <person name="Schranz E."/>
        </authorList>
    </citation>
    <scope>NUCLEOTIDE SEQUENCE [LARGE SCALE GENOMIC DNA]</scope>
</reference>
<accession>A0AAU9PM10</accession>
<name>A0AAU9PM10_9ASTR</name>